<dbReference type="AlphaFoldDB" id="A0A1M4YPH3"/>
<dbReference type="Pfam" id="PF03413">
    <property type="entry name" value="PepSY"/>
    <property type="match status" value="2"/>
</dbReference>
<accession>A0A1M4YPH3</accession>
<reference evidence="4 5" key="1">
    <citation type="submission" date="2016-11" db="EMBL/GenBank/DDBJ databases">
        <authorList>
            <person name="Jaros S."/>
            <person name="Januszkiewicz K."/>
            <person name="Wedrychowicz H."/>
        </authorList>
    </citation>
    <scope>NUCLEOTIDE SEQUENCE [LARGE SCALE GENOMIC DNA]</scope>
    <source>
        <strain evidence="4 5">DSM 15692</strain>
    </source>
</reference>
<dbReference type="EMBL" id="FQUF01000030">
    <property type="protein sequence ID" value="SHF07611.1"/>
    <property type="molecule type" value="Genomic_DNA"/>
</dbReference>
<keyword evidence="2" id="KW-0732">Signal</keyword>
<dbReference type="STRING" id="1121025.SAMN02745249_01750"/>
<name>A0A1M4YPH3_9LACT</name>
<evidence type="ECO:0000313" key="5">
    <source>
        <dbReference type="Proteomes" id="UP000184128"/>
    </source>
</evidence>
<sequence>MKKRIMIALMSSTLILGACQSPNDPDESEDTTEQPANENSTNEEEQPTTDNKGIQDADFDISLEDAVKIFHDEYGEMDVYAVELTTEEGVYQYEIKGYKEGTEQKSHIDADSGDILEDKEKDDDGNHMNIDFNKLISPKEAMDNALQELEDGAFITSWELGEENGEMVYEVEYDFEDSGKDDGDLNIEAYSGDTLEK</sequence>
<feature type="domain" description="PepSY" evidence="3">
    <location>
        <begin position="136"/>
        <end position="196"/>
    </location>
</feature>
<dbReference type="InterPro" id="IPR025711">
    <property type="entry name" value="PepSY"/>
</dbReference>
<evidence type="ECO:0000256" key="1">
    <source>
        <dbReference type="SAM" id="MobiDB-lite"/>
    </source>
</evidence>
<dbReference type="Gene3D" id="3.10.450.40">
    <property type="match status" value="2"/>
</dbReference>
<dbReference type="OrthoDB" id="2166913at2"/>
<evidence type="ECO:0000313" key="4">
    <source>
        <dbReference type="EMBL" id="SHF07611.1"/>
    </source>
</evidence>
<gene>
    <name evidence="4" type="ORF">SAMN02745249_01750</name>
</gene>
<feature type="chain" id="PRO_5039355355" evidence="2">
    <location>
        <begin position="19"/>
        <end position="197"/>
    </location>
</feature>
<organism evidence="4 5">
    <name type="scientific">Atopostipes suicloacalis DSM 15692</name>
    <dbReference type="NCBI Taxonomy" id="1121025"/>
    <lineage>
        <taxon>Bacteria</taxon>
        <taxon>Bacillati</taxon>
        <taxon>Bacillota</taxon>
        <taxon>Bacilli</taxon>
        <taxon>Lactobacillales</taxon>
        <taxon>Carnobacteriaceae</taxon>
        <taxon>Atopostipes</taxon>
    </lineage>
</organism>
<feature type="domain" description="PepSY" evidence="3">
    <location>
        <begin position="61"/>
        <end position="118"/>
    </location>
</feature>
<feature type="signal peptide" evidence="2">
    <location>
        <begin position="1"/>
        <end position="18"/>
    </location>
</feature>
<evidence type="ECO:0000259" key="3">
    <source>
        <dbReference type="Pfam" id="PF03413"/>
    </source>
</evidence>
<dbReference type="RefSeq" id="WP_073298466.1">
    <property type="nucleotide sequence ID" value="NZ_FQUF01000030.1"/>
</dbReference>
<feature type="region of interest" description="Disordered" evidence="1">
    <location>
        <begin position="17"/>
        <end position="57"/>
    </location>
</feature>
<protein>
    <submittedName>
        <fullName evidence="4">Uncharacterized membrane protein YkoI</fullName>
    </submittedName>
</protein>
<proteinExistence type="predicted"/>
<dbReference type="Proteomes" id="UP000184128">
    <property type="component" value="Unassembled WGS sequence"/>
</dbReference>
<keyword evidence="5" id="KW-1185">Reference proteome</keyword>
<evidence type="ECO:0000256" key="2">
    <source>
        <dbReference type="SAM" id="SignalP"/>
    </source>
</evidence>
<feature type="region of interest" description="Disordered" evidence="1">
    <location>
        <begin position="177"/>
        <end position="197"/>
    </location>
</feature>
<dbReference type="PROSITE" id="PS51257">
    <property type="entry name" value="PROKAR_LIPOPROTEIN"/>
    <property type="match status" value="1"/>
</dbReference>